<dbReference type="AlphaFoldDB" id="K1X4H4"/>
<keyword evidence="3" id="KW-1185">Reference proteome</keyword>
<evidence type="ECO:0000313" key="3">
    <source>
        <dbReference type="Proteomes" id="UP000006753"/>
    </source>
</evidence>
<reference evidence="2 3" key="1">
    <citation type="journal article" date="2012" name="BMC Genomics">
        <title>Sequencing the genome of Marssonina brunnea reveals fungus-poplar co-evolution.</title>
        <authorList>
            <person name="Zhu S."/>
            <person name="Cao Y.-Z."/>
            <person name="Jiang C."/>
            <person name="Tan B.-Y."/>
            <person name="Wang Z."/>
            <person name="Feng S."/>
            <person name="Zhang L."/>
            <person name="Su X.-H."/>
            <person name="Brejova B."/>
            <person name="Vinar T."/>
            <person name="Xu M."/>
            <person name="Wang M.-X."/>
            <person name="Zhang S.-G."/>
            <person name="Huang M.-R."/>
            <person name="Wu R."/>
            <person name="Zhou Y."/>
        </authorList>
    </citation>
    <scope>NUCLEOTIDE SEQUENCE [LARGE SCALE GENOMIC DNA]</scope>
    <source>
        <strain evidence="2 3">MB_m1</strain>
    </source>
</reference>
<dbReference type="HOGENOM" id="CLU_860734_0_0_1"/>
<dbReference type="EMBL" id="JH921430">
    <property type="protein sequence ID" value="EKD20076.1"/>
    <property type="molecule type" value="Genomic_DNA"/>
</dbReference>
<accession>K1X4H4</accession>
<evidence type="ECO:0000256" key="1">
    <source>
        <dbReference type="SAM" id="SignalP"/>
    </source>
</evidence>
<dbReference type="Proteomes" id="UP000006753">
    <property type="component" value="Unassembled WGS sequence"/>
</dbReference>
<dbReference type="KEGG" id="mbe:MBM_02028"/>
<feature type="signal peptide" evidence="1">
    <location>
        <begin position="1"/>
        <end position="23"/>
    </location>
</feature>
<organism evidence="2 3">
    <name type="scientific">Marssonina brunnea f. sp. multigermtubi (strain MB_m1)</name>
    <name type="common">Marssonina leaf spot fungus</name>
    <dbReference type="NCBI Taxonomy" id="1072389"/>
    <lineage>
        <taxon>Eukaryota</taxon>
        <taxon>Fungi</taxon>
        <taxon>Dikarya</taxon>
        <taxon>Ascomycota</taxon>
        <taxon>Pezizomycotina</taxon>
        <taxon>Leotiomycetes</taxon>
        <taxon>Helotiales</taxon>
        <taxon>Drepanopezizaceae</taxon>
        <taxon>Drepanopeziza</taxon>
    </lineage>
</organism>
<name>K1X4H4_MARBU</name>
<gene>
    <name evidence="2" type="ORF">MBM_02028</name>
</gene>
<protein>
    <submittedName>
        <fullName evidence="2">Uncharacterized protein</fullName>
    </submittedName>
</protein>
<dbReference type="GeneID" id="18757963"/>
<dbReference type="InParanoid" id="K1X4H4"/>
<sequence>MPSILAKALLYLAAAASSGTALGHTKMGYDVVFPAMKKLGVKDKGAISAKIGWMEVNQGFVLLAIFAVKWAQFGMVDVYDKAFAGLYCVSQLYFGYCYLKAGITEPVIPLWGIPTLVGLSQNFGAWPQTNRSSVEFIVADWPDFEQTSTPVYHNPNHVYEGTVNLQFLLYDRIYVSRFTFLAGIYAALSRKFHPLLRLKKSRRNPNSRNSPIALSHAEMYSKDPPLQHQLSTTKALKAKAMAITKLQPCSNCDGHHPASSFVSTQCKQCRVAQAKNLPPEKNKEITKSEVDAALTLFSRQPEEWEKGREFRFSNGAVSKISYQ</sequence>
<dbReference type="OrthoDB" id="5399817at2759"/>
<keyword evidence="1" id="KW-0732">Signal</keyword>
<proteinExistence type="predicted"/>
<evidence type="ECO:0000313" key="2">
    <source>
        <dbReference type="EMBL" id="EKD20076.1"/>
    </source>
</evidence>
<feature type="chain" id="PRO_5003853301" evidence="1">
    <location>
        <begin position="24"/>
        <end position="323"/>
    </location>
</feature>